<reference evidence="2" key="1">
    <citation type="submission" date="2024-03" db="EMBL/GenBank/DDBJ databases">
        <title>WGS assembly of Saponaria officinalis var. Norfolk2.</title>
        <authorList>
            <person name="Jenkins J."/>
            <person name="Shu S."/>
            <person name="Grimwood J."/>
            <person name="Barry K."/>
            <person name="Goodstein D."/>
            <person name="Schmutz J."/>
            <person name="Leebens-Mack J."/>
            <person name="Osbourn A."/>
        </authorList>
    </citation>
    <scope>NUCLEOTIDE SEQUENCE [LARGE SCALE GENOMIC DNA]</scope>
    <source>
        <strain evidence="2">JIC</strain>
    </source>
</reference>
<feature type="compositionally biased region" description="Polar residues" evidence="1">
    <location>
        <begin position="1"/>
        <end position="17"/>
    </location>
</feature>
<feature type="region of interest" description="Disordered" evidence="1">
    <location>
        <begin position="63"/>
        <end position="90"/>
    </location>
</feature>
<feature type="region of interest" description="Disordered" evidence="1">
    <location>
        <begin position="1"/>
        <end position="33"/>
    </location>
</feature>
<evidence type="ECO:0000256" key="1">
    <source>
        <dbReference type="SAM" id="MobiDB-lite"/>
    </source>
</evidence>
<dbReference type="PANTHER" id="PTHR33067">
    <property type="entry name" value="RNA-DIRECTED DNA POLYMERASE-RELATED"/>
    <property type="match status" value="1"/>
</dbReference>
<evidence type="ECO:0000313" key="2">
    <source>
        <dbReference type="EMBL" id="KAK9705290.1"/>
    </source>
</evidence>
<dbReference type="AlphaFoldDB" id="A0AAW1JNS7"/>
<dbReference type="InterPro" id="IPR021109">
    <property type="entry name" value="Peptidase_aspartic_dom_sf"/>
</dbReference>
<keyword evidence="3" id="KW-1185">Reference proteome</keyword>
<protein>
    <submittedName>
        <fullName evidence="2">Uncharacterized protein</fullName>
    </submittedName>
</protein>
<name>A0AAW1JNS7_SAPOF</name>
<evidence type="ECO:0000313" key="3">
    <source>
        <dbReference type="Proteomes" id="UP001443914"/>
    </source>
</evidence>
<sequence length="265" mass="29041">MMDTQIAQLANTQQQKAPGTLPPVGESPHETANVITTREELFANDVRSAGTLERELDRADLSSIELGGTQSSHGELGRIGEPAAEDQTLTRSSYAELDRVSLNSAKSHSTRSSGASDKGNSPPKKDEVPIKIEPPYPAALRRKTPLQLKFNKFLGVMKQLKVNLPFLDLLSQIPAYTKYMKDILNRKRTTEEVKVVTFSETSSECLSKIPSKLTDPGKFSIPCAIGTLQIDNAFCDLGASVSIIPYSVYKRLPKTPLRPTDVTIQ</sequence>
<accession>A0AAW1JNS7</accession>
<dbReference type="Proteomes" id="UP001443914">
    <property type="component" value="Unassembled WGS sequence"/>
</dbReference>
<comment type="caution">
    <text evidence="2">The sequence shown here is derived from an EMBL/GenBank/DDBJ whole genome shotgun (WGS) entry which is preliminary data.</text>
</comment>
<dbReference type="EMBL" id="JBDFQZ010000007">
    <property type="protein sequence ID" value="KAK9705290.1"/>
    <property type="molecule type" value="Genomic_DNA"/>
</dbReference>
<feature type="compositionally biased region" description="Polar residues" evidence="1">
    <location>
        <begin position="102"/>
        <end position="119"/>
    </location>
</feature>
<feature type="region of interest" description="Disordered" evidence="1">
    <location>
        <begin position="102"/>
        <end position="131"/>
    </location>
</feature>
<proteinExistence type="predicted"/>
<gene>
    <name evidence="2" type="ORF">RND81_07G045600</name>
</gene>
<dbReference type="Gene3D" id="2.40.70.10">
    <property type="entry name" value="Acid Proteases"/>
    <property type="match status" value="1"/>
</dbReference>
<dbReference type="PANTHER" id="PTHR33067:SF31">
    <property type="entry name" value="RNA-DIRECTED DNA POLYMERASE"/>
    <property type="match status" value="1"/>
</dbReference>
<organism evidence="2 3">
    <name type="scientific">Saponaria officinalis</name>
    <name type="common">Common soapwort</name>
    <name type="synonym">Lychnis saponaria</name>
    <dbReference type="NCBI Taxonomy" id="3572"/>
    <lineage>
        <taxon>Eukaryota</taxon>
        <taxon>Viridiplantae</taxon>
        <taxon>Streptophyta</taxon>
        <taxon>Embryophyta</taxon>
        <taxon>Tracheophyta</taxon>
        <taxon>Spermatophyta</taxon>
        <taxon>Magnoliopsida</taxon>
        <taxon>eudicotyledons</taxon>
        <taxon>Gunneridae</taxon>
        <taxon>Pentapetalae</taxon>
        <taxon>Caryophyllales</taxon>
        <taxon>Caryophyllaceae</taxon>
        <taxon>Caryophylleae</taxon>
        <taxon>Saponaria</taxon>
    </lineage>
</organism>